<feature type="transmembrane region" description="Helical" evidence="1">
    <location>
        <begin position="106"/>
        <end position="125"/>
    </location>
</feature>
<comment type="caution">
    <text evidence="3">The sequence shown here is derived from an EMBL/GenBank/DDBJ whole genome shotgun (WGS) entry which is preliminary data.</text>
</comment>
<reference evidence="3" key="1">
    <citation type="submission" date="2021-01" db="EMBL/GenBank/DDBJ databases">
        <authorList>
            <person name="Li R."/>
            <person name="Bekaert M."/>
        </authorList>
    </citation>
    <scope>NUCLEOTIDE SEQUENCE</scope>
    <source>
        <strain evidence="3">Farmed</strain>
    </source>
</reference>
<feature type="chain" id="PRO_5032405382" evidence="2">
    <location>
        <begin position="19"/>
        <end position="312"/>
    </location>
</feature>
<evidence type="ECO:0000256" key="1">
    <source>
        <dbReference type="SAM" id="Phobius"/>
    </source>
</evidence>
<organism evidence="3 4">
    <name type="scientific">Acanthosepion pharaonis</name>
    <name type="common">Pharaoh cuttlefish</name>
    <name type="synonym">Sepia pharaonis</name>
    <dbReference type="NCBI Taxonomy" id="158019"/>
    <lineage>
        <taxon>Eukaryota</taxon>
        <taxon>Metazoa</taxon>
        <taxon>Spiralia</taxon>
        <taxon>Lophotrochozoa</taxon>
        <taxon>Mollusca</taxon>
        <taxon>Cephalopoda</taxon>
        <taxon>Coleoidea</taxon>
        <taxon>Decapodiformes</taxon>
        <taxon>Sepiida</taxon>
        <taxon>Sepiina</taxon>
        <taxon>Sepiidae</taxon>
        <taxon>Acanthosepion</taxon>
    </lineage>
</organism>
<keyword evidence="2" id="KW-0732">Signal</keyword>
<dbReference type="AlphaFoldDB" id="A0A812C5B3"/>
<accession>A0A812C5B3</accession>
<keyword evidence="4" id="KW-1185">Reference proteome</keyword>
<proteinExistence type="predicted"/>
<keyword evidence="1" id="KW-1133">Transmembrane helix</keyword>
<feature type="transmembrane region" description="Helical" evidence="1">
    <location>
        <begin position="81"/>
        <end position="100"/>
    </location>
</feature>
<evidence type="ECO:0000313" key="3">
    <source>
        <dbReference type="EMBL" id="CAE1253717.1"/>
    </source>
</evidence>
<keyword evidence="1" id="KW-0812">Transmembrane</keyword>
<evidence type="ECO:0000256" key="2">
    <source>
        <dbReference type="SAM" id="SignalP"/>
    </source>
</evidence>
<feature type="signal peptide" evidence="2">
    <location>
        <begin position="1"/>
        <end position="18"/>
    </location>
</feature>
<feature type="transmembrane region" description="Helical" evidence="1">
    <location>
        <begin position="132"/>
        <end position="151"/>
    </location>
</feature>
<evidence type="ECO:0000313" key="4">
    <source>
        <dbReference type="Proteomes" id="UP000597762"/>
    </source>
</evidence>
<feature type="transmembrane region" description="Helical" evidence="1">
    <location>
        <begin position="171"/>
        <end position="193"/>
    </location>
</feature>
<dbReference type="EMBL" id="CAHIKZ030001117">
    <property type="protein sequence ID" value="CAE1253717.1"/>
    <property type="molecule type" value="Genomic_DNA"/>
</dbReference>
<keyword evidence="1" id="KW-0472">Membrane</keyword>
<feature type="transmembrane region" description="Helical" evidence="1">
    <location>
        <begin position="286"/>
        <end position="309"/>
    </location>
</feature>
<feature type="transmembrane region" description="Helical" evidence="1">
    <location>
        <begin position="205"/>
        <end position="224"/>
    </location>
</feature>
<protein>
    <submittedName>
        <fullName evidence="3">Uncharacterized protein</fullName>
    </submittedName>
</protein>
<sequence>MSLFLAFSLLLCLQKILAFSLFVFSTQNTIISHFPLLLCLRSSCNFLCSSATQNTIISHFPLLLCLQFLQFSFSSATKIPLFLIFPLLLCLQISYSFLFIYHQNIITPFLCYFVSKFLQFSLFICHPNNITSLSFITLSAVFLQFFLYFLYHPNTIPPHFPLLFVCSSCNFLYSSTTQIPLLLLSFLLCLQFLQFSFVRLPPKCHFSFSFITLSAVLAVSLSPSATQMPLLLHFSFITFVCSSCKFSLFIYHPKIPLFLTFLYYFVCSSCNFLFPSAKIPLLLAFLYYFVCKFLQFFFIHLPPPILLLFPFL</sequence>
<gene>
    <name evidence="3" type="ORF">SPHA_28578</name>
</gene>
<name>A0A812C5B3_ACAPH</name>
<dbReference type="Proteomes" id="UP000597762">
    <property type="component" value="Unassembled WGS sequence"/>
</dbReference>